<gene>
    <name evidence="1" type="ORF">FOH10_03230</name>
</gene>
<accession>A0A516NG84</accession>
<proteinExistence type="predicted"/>
<protein>
    <submittedName>
        <fullName evidence="1">Uncharacterized protein</fullName>
    </submittedName>
</protein>
<dbReference type="EMBL" id="CP041695">
    <property type="protein sequence ID" value="QDP77910.1"/>
    <property type="molecule type" value="Genomic_DNA"/>
</dbReference>
<dbReference type="RefSeq" id="WP_143979565.1">
    <property type="nucleotide sequence ID" value="NZ_CP041695.1"/>
</dbReference>
<evidence type="ECO:0000313" key="2">
    <source>
        <dbReference type="Proteomes" id="UP000317039"/>
    </source>
</evidence>
<dbReference type="GeneID" id="80331411"/>
<dbReference type="KEGG" id="nod:FOH10_03230"/>
<reference evidence="1 2" key="1">
    <citation type="submission" date="2019-07" db="EMBL/GenBank/DDBJ databases">
        <title>Complete Genome Sequence and Methylome Analysis of Nocardia otitidis-caviarum NEB252.</title>
        <authorList>
            <person name="Fomenkov A."/>
            <person name="Anton B.P."/>
            <person name="Vincze T."/>
            <person name="Roberts R.J."/>
        </authorList>
    </citation>
    <scope>NUCLEOTIDE SEQUENCE [LARGE SCALE GENOMIC DNA]</scope>
    <source>
        <strain evidence="1 2">NEB252</strain>
    </source>
</reference>
<name>A0A516NG84_9NOCA</name>
<sequence length="65" mass="7111">MTGHISYQHRDDGIWPVGEDGWPVTTEELRELGAEVRDALSLLAGPEVIDVEPESVVDINAGDRP</sequence>
<organism evidence="1 2">
    <name type="scientific">Nocardia otitidiscaviarum</name>
    <dbReference type="NCBI Taxonomy" id="1823"/>
    <lineage>
        <taxon>Bacteria</taxon>
        <taxon>Bacillati</taxon>
        <taxon>Actinomycetota</taxon>
        <taxon>Actinomycetes</taxon>
        <taxon>Mycobacteriales</taxon>
        <taxon>Nocardiaceae</taxon>
        <taxon>Nocardia</taxon>
    </lineage>
</organism>
<evidence type="ECO:0000313" key="1">
    <source>
        <dbReference type="EMBL" id="QDP77910.1"/>
    </source>
</evidence>
<dbReference type="AlphaFoldDB" id="A0A516NG84"/>
<dbReference type="Proteomes" id="UP000317039">
    <property type="component" value="Chromosome"/>
</dbReference>